<keyword evidence="2" id="KW-1185">Reference proteome</keyword>
<name>A0ACB8G4W0_9SAUR</name>
<sequence>MLTKPVSSFQALTEVDLSLPTPERVRRSTREEDQGAISHHRVPVPLVDAGELHEGSPVEATKEGVDEGATSGEGKVVEEHLCRDGIWHHPLLPSEDQLQQAPEDSICPLHGSMGSDHGSFNGSPPGPSPTSAALPPELPSEPQPHWHTALGAEG</sequence>
<organism evidence="1 2">
    <name type="scientific">Sphaerodactylus townsendi</name>
    <dbReference type="NCBI Taxonomy" id="933632"/>
    <lineage>
        <taxon>Eukaryota</taxon>
        <taxon>Metazoa</taxon>
        <taxon>Chordata</taxon>
        <taxon>Craniata</taxon>
        <taxon>Vertebrata</taxon>
        <taxon>Euteleostomi</taxon>
        <taxon>Lepidosauria</taxon>
        <taxon>Squamata</taxon>
        <taxon>Bifurcata</taxon>
        <taxon>Gekkota</taxon>
        <taxon>Sphaerodactylidae</taxon>
        <taxon>Sphaerodactylus</taxon>
    </lineage>
</organism>
<protein>
    <submittedName>
        <fullName evidence="1">Uncharacterized protein</fullName>
    </submittedName>
</protein>
<gene>
    <name evidence="1" type="ORF">K3G42_026728</name>
</gene>
<dbReference type="EMBL" id="CM037615">
    <property type="protein sequence ID" value="KAH8014187.1"/>
    <property type="molecule type" value="Genomic_DNA"/>
</dbReference>
<reference evidence="1" key="1">
    <citation type="submission" date="2021-08" db="EMBL/GenBank/DDBJ databases">
        <title>The first chromosome-level gecko genome reveals the dynamic sex chromosomes of Neotropical dwarf geckos (Sphaerodactylidae: Sphaerodactylus).</title>
        <authorList>
            <person name="Pinto B.J."/>
            <person name="Keating S.E."/>
            <person name="Gamble T."/>
        </authorList>
    </citation>
    <scope>NUCLEOTIDE SEQUENCE</scope>
    <source>
        <strain evidence="1">TG3544</strain>
    </source>
</reference>
<proteinExistence type="predicted"/>
<comment type="caution">
    <text evidence="1">The sequence shown here is derived from an EMBL/GenBank/DDBJ whole genome shotgun (WGS) entry which is preliminary data.</text>
</comment>
<dbReference type="Proteomes" id="UP000827872">
    <property type="component" value="Linkage Group LG02"/>
</dbReference>
<accession>A0ACB8G4W0</accession>
<evidence type="ECO:0000313" key="2">
    <source>
        <dbReference type="Proteomes" id="UP000827872"/>
    </source>
</evidence>
<evidence type="ECO:0000313" key="1">
    <source>
        <dbReference type="EMBL" id="KAH8014187.1"/>
    </source>
</evidence>